<dbReference type="FunFam" id="1.20.1250.20:FF:000223">
    <property type="entry name" value="Major facilitator superfamily domain-containing protein"/>
    <property type="match status" value="1"/>
</dbReference>
<gene>
    <name evidence="8" type="ORF">V5799_015150</name>
</gene>
<dbReference type="SUPFAM" id="SSF103473">
    <property type="entry name" value="MFS general substrate transporter"/>
    <property type="match status" value="1"/>
</dbReference>
<evidence type="ECO:0000313" key="8">
    <source>
        <dbReference type="EMBL" id="KAK8768384.1"/>
    </source>
</evidence>
<evidence type="ECO:0000256" key="5">
    <source>
        <dbReference type="ARBA" id="ARBA00023136"/>
    </source>
</evidence>
<dbReference type="PANTHER" id="PTHR23504">
    <property type="entry name" value="MAJOR FACILITATOR SUPERFAMILY DOMAIN-CONTAINING PROTEIN 10"/>
    <property type="match status" value="1"/>
</dbReference>
<keyword evidence="9" id="KW-1185">Reference proteome</keyword>
<dbReference type="InterPro" id="IPR036259">
    <property type="entry name" value="MFS_trans_sf"/>
</dbReference>
<feature type="transmembrane region" description="Helical" evidence="6">
    <location>
        <begin position="110"/>
        <end position="130"/>
    </location>
</feature>
<feature type="transmembrane region" description="Helical" evidence="6">
    <location>
        <begin position="368"/>
        <end position="389"/>
    </location>
</feature>
<keyword evidence="5 6" id="KW-0472">Membrane</keyword>
<name>A0AAQ4E0Z4_AMBAM</name>
<dbReference type="GO" id="GO:0022857">
    <property type="term" value="F:transmembrane transporter activity"/>
    <property type="evidence" value="ECO:0007669"/>
    <property type="project" value="InterPro"/>
</dbReference>
<proteinExistence type="predicted"/>
<keyword evidence="2" id="KW-0813">Transport</keyword>
<evidence type="ECO:0000313" key="9">
    <source>
        <dbReference type="Proteomes" id="UP001321473"/>
    </source>
</evidence>
<dbReference type="Pfam" id="PF07690">
    <property type="entry name" value="MFS_1"/>
    <property type="match status" value="1"/>
</dbReference>
<comment type="subcellular location">
    <subcellularLocation>
        <location evidence="1">Membrane</location>
        <topology evidence="1">Multi-pass membrane protein</topology>
    </subcellularLocation>
</comment>
<accession>A0AAQ4E0Z4</accession>
<protein>
    <recommendedName>
        <fullName evidence="7">Major facilitator superfamily (MFS) profile domain-containing protein</fullName>
    </recommendedName>
</protein>
<dbReference type="Proteomes" id="UP001321473">
    <property type="component" value="Unassembled WGS sequence"/>
</dbReference>
<dbReference type="EMBL" id="JARKHS020024037">
    <property type="protein sequence ID" value="KAK8768384.1"/>
    <property type="molecule type" value="Genomic_DNA"/>
</dbReference>
<feature type="transmembrane region" description="Helical" evidence="6">
    <location>
        <begin position="237"/>
        <end position="256"/>
    </location>
</feature>
<dbReference type="PANTHER" id="PTHR23504:SF31">
    <property type="entry name" value="MAJOR FACILITATOR SUPERFAMILY DOMAIN-CONTAINING PROTEIN 10"/>
    <property type="match status" value="1"/>
</dbReference>
<organism evidence="8 9">
    <name type="scientific">Amblyomma americanum</name>
    <name type="common">Lone star tick</name>
    <dbReference type="NCBI Taxonomy" id="6943"/>
    <lineage>
        <taxon>Eukaryota</taxon>
        <taxon>Metazoa</taxon>
        <taxon>Ecdysozoa</taxon>
        <taxon>Arthropoda</taxon>
        <taxon>Chelicerata</taxon>
        <taxon>Arachnida</taxon>
        <taxon>Acari</taxon>
        <taxon>Parasitiformes</taxon>
        <taxon>Ixodida</taxon>
        <taxon>Ixodoidea</taxon>
        <taxon>Ixodidae</taxon>
        <taxon>Amblyomminae</taxon>
        <taxon>Amblyomma</taxon>
    </lineage>
</organism>
<evidence type="ECO:0000256" key="3">
    <source>
        <dbReference type="ARBA" id="ARBA00022692"/>
    </source>
</evidence>
<feature type="transmembrane region" description="Helical" evidence="6">
    <location>
        <begin position="12"/>
        <end position="32"/>
    </location>
</feature>
<dbReference type="GO" id="GO:0031526">
    <property type="term" value="C:brush border membrane"/>
    <property type="evidence" value="ECO:0007669"/>
    <property type="project" value="TreeGrafter"/>
</dbReference>
<keyword evidence="3 6" id="KW-0812">Transmembrane</keyword>
<feature type="transmembrane region" description="Helical" evidence="6">
    <location>
        <begin position="300"/>
        <end position="318"/>
    </location>
</feature>
<feature type="domain" description="Major facilitator superfamily (MFS) profile" evidence="7">
    <location>
        <begin position="49"/>
        <end position="455"/>
    </location>
</feature>
<dbReference type="PROSITE" id="PS50850">
    <property type="entry name" value="MFS"/>
    <property type="match status" value="1"/>
</dbReference>
<dbReference type="AlphaFoldDB" id="A0AAQ4E0Z4"/>
<sequence length="455" mass="49505">MHGTLSYPSKFIVSKPCAAFLVTLCFELALFVQTRMAVPTSQGERVPRTVYVIFVYLVIDLLAFTVILPLLPSILDYYSHNDKDGLYPWLEGCIRYLQSFIGAPSSLNKVLFGGCIGSLYSFLQFLTAPLIGSLSDVYGRKWMLTLTTCGIALSYALWAVSNNFALFVLSRIIGGVSKGNISLSTAVIADVCNSKLRGKGMALIGIAFSVGFIVGPLIGAQFAAASKGSTEFYVGPALFALLLALLDVVFLCLMFTESLPQEKRAHSVASSLSGALSYVNPASLFTFQPVQKLPLKDHQVLRQCGLAYFSYLLFYSGLEYSLSFLTHSRFQYTRMQQGKMYFMVGLVMAAVQGGYVHRVPPGKEIRVCLVGVMMIIPSFIIIGVSWSPYVLYSGLLLYAFSSGTVVPCLTTLVSKYGAPTQKGTILGIFRSLGALARALGPMLSATGELQIVWES</sequence>
<evidence type="ECO:0000256" key="4">
    <source>
        <dbReference type="ARBA" id="ARBA00022989"/>
    </source>
</evidence>
<feature type="transmembrane region" description="Helical" evidence="6">
    <location>
        <begin position="395"/>
        <end position="413"/>
    </location>
</feature>
<feature type="transmembrane region" description="Helical" evidence="6">
    <location>
        <begin position="142"/>
        <end position="160"/>
    </location>
</feature>
<evidence type="ECO:0000256" key="2">
    <source>
        <dbReference type="ARBA" id="ARBA00022448"/>
    </source>
</evidence>
<evidence type="ECO:0000256" key="6">
    <source>
        <dbReference type="SAM" id="Phobius"/>
    </source>
</evidence>
<comment type="caution">
    <text evidence="8">The sequence shown here is derived from an EMBL/GenBank/DDBJ whole genome shotgun (WGS) entry which is preliminary data.</text>
</comment>
<reference evidence="8 9" key="1">
    <citation type="journal article" date="2023" name="Arcadia Sci">
        <title>De novo assembly of a long-read Amblyomma americanum tick genome.</title>
        <authorList>
            <person name="Chou S."/>
            <person name="Poskanzer K.E."/>
            <person name="Rollins M."/>
            <person name="Thuy-Boun P.S."/>
        </authorList>
    </citation>
    <scope>NUCLEOTIDE SEQUENCE [LARGE SCALE GENOMIC DNA]</scope>
    <source>
        <strain evidence="8">F_SG_1</strain>
        <tissue evidence="8">Salivary glands</tissue>
    </source>
</reference>
<keyword evidence="4 6" id="KW-1133">Transmembrane helix</keyword>
<feature type="transmembrane region" description="Helical" evidence="6">
    <location>
        <begin position="53"/>
        <end position="75"/>
    </location>
</feature>
<evidence type="ECO:0000256" key="1">
    <source>
        <dbReference type="ARBA" id="ARBA00004141"/>
    </source>
</evidence>
<dbReference type="InterPro" id="IPR011701">
    <property type="entry name" value="MFS"/>
</dbReference>
<dbReference type="Gene3D" id="1.20.1250.20">
    <property type="entry name" value="MFS general substrate transporter like domains"/>
    <property type="match status" value="1"/>
</dbReference>
<evidence type="ECO:0000259" key="7">
    <source>
        <dbReference type="PROSITE" id="PS50850"/>
    </source>
</evidence>
<feature type="transmembrane region" description="Helical" evidence="6">
    <location>
        <begin position="201"/>
        <end position="225"/>
    </location>
</feature>
<dbReference type="InterPro" id="IPR020846">
    <property type="entry name" value="MFS_dom"/>
</dbReference>
<feature type="transmembrane region" description="Helical" evidence="6">
    <location>
        <begin position="338"/>
        <end position="356"/>
    </location>
</feature>